<name>A0A9P1MA01_9PEZI</name>
<dbReference type="SUPFAM" id="SSF81383">
    <property type="entry name" value="F-box domain"/>
    <property type="match status" value="1"/>
</dbReference>
<evidence type="ECO:0000313" key="2">
    <source>
        <dbReference type="EMBL" id="CAI4213857.1"/>
    </source>
</evidence>
<dbReference type="OrthoDB" id="5273847at2759"/>
<dbReference type="Proteomes" id="UP000838763">
    <property type="component" value="Unassembled WGS sequence"/>
</dbReference>
<keyword evidence="3" id="KW-1185">Reference proteome</keyword>
<sequence>MRSSRPGRGDGPAGSLLRKPRGAIARNYTDSRAGATDCFEDLPQDVVYNVLMHLSTEGLSALRLASRSIASRIHPSELPQEYWASRFYPGFQYDMAFYAAASPEDWAMDKTRDWRLLYAILRNILSNDTSPNLKHKRSIWRSLRDVAEPLTCLIKAGRASWCDKQADHEPGNDPESHGMGPVARIHWTRRIEVGGDIPEYQFDVYEWGLLTIPEDVEARFTVSFVRFNGYTYISGLVVEHQTTGGGDGHVQTSGLTATDARESFSLDAEEHVVEVRVYSKVDGVVGLDFILANSEPRSVGIRDLSQPEVGVARLKPIPGNKVCGLGLAFDVCRCISVRIIESQLSLATPAPPRFTSRPPNNVYPLWSPCPPSPSSRRTWAKDQVPKGGITSSFLKCLEFGGPDGSRLSSLNRVSVLMDPSTNHIAGLCFHYNDGSQLGDRSFWKPDCLRTLSDRPCPELSFVIDGKSGERITEFRALSDFVPSDSVLKPIRGLKIVTSFDRKALLQPYGRDMKLPSGTPAILQAPRGNIINGVVAEMSANPGVISRLSILSTRATLDPAPEFAVLRPPSPANAGVEEPSMVRLDNVKRIRFSRGVVGGVRGPRDLSGLWFEFHGSGEDTVLGHWIEECGAIDVAPGESILELKVYFAARDPSRPEMGRLRGFGVSTSLGRSKAVLHAHDGPDKEVRVFTWRTSPYYKTVGLHWSYSSLWDLLLPQHAPSPIYLHFRFQLGGGYYREVQRFFWEETGDLGQAVRIRAITLYLKEDPLNAIGGIQCDYEGGVTKTVGECRGRSLLST</sequence>
<accession>A0A9P1MA01</accession>
<evidence type="ECO:0000313" key="3">
    <source>
        <dbReference type="Proteomes" id="UP000838763"/>
    </source>
</evidence>
<feature type="domain" description="F-box" evidence="1">
    <location>
        <begin position="36"/>
        <end position="86"/>
    </location>
</feature>
<evidence type="ECO:0000259" key="1">
    <source>
        <dbReference type="PROSITE" id="PS50181"/>
    </source>
</evidence>
<dbReference type="PROSITE" id="PS50181">
    <property type="entry name" value="FBOX"/>
    <property type="match status" value="1"/>
</dbReference>
<proteinExistence type="predicted"/>
<comment type="caution">
    <text evidence="2">The sequence shown here is derived from an EMBL/GenBank/DDBJ whole genome shotgun (WGS) entry which is preliminary data.</text>
</comment>
<dbReference type="InterPro" id="IPR001810">
    <property type="entry name" value="F-box_dom"/>
</dbReference>
<reference evidence="2" key="1">
    <citation type="submission" date="2022-11" db="EMBL/GenBank/DDBJ databases">
        <authorList>
            <person name="Scott C."/>
            <person name="Bruce N."/>
        </authorList>
    </citation>
    <scope>NUCLEOTIDE SEQUENCE</scope>
</reference>
<organism evidence="2 3">
    <name type="scientific">Parascedosporium putredinis</name>
    <dbReference type="NCBI Taxonomy" id="1442378"/>
    <lineage>
        <taxon>Eukaryota</taxon>
        <taxon>Fungi</taxon>
        <taxon>Dikarya</taxon>
        <taxon>Ascomycota</taxon>
        <taxon>Pezizomycotina</taxon>
        <taxon>Sordariomycetes</taxon>
        <taxon>Hypocreomycetidae</taxon>
        <taxon>Microascales</taxon>
        <taxon>Microascaceae</taxon>
        <taxon>Parascedosporium</taxon>
    </lineage>
</organism>
<protein>
    <recommendedName>
        <fullName evidence="1">F-box domain-containing protein</fullName>
    </recommendedName>
</protein>
<dbReference type="InterPro" id="IPR036047">
    <property type="entry name" value="F-box-like_dom_sf"/>
</dbReference>
<dbReference type="EMBL" id="CALLCH030000009">
    <property type="protein sequence ID" value="CAI4213857.1"/>
    <property type="molecule type" value="Genomic_DNA"/>
</dbReference>
<gene>
    <name evidence="2" type="ORF">PPNO1_LOCUS3601</name>
</gene>
<dbReference type="AlphaFoldDB" id="A0A9P1MA01"/>